<comment type="similarity">
    <text evidence="2">Belongs to the bacterial solute-binding protein 8 family.</text>
</comment>
<dbReference type="PANTHER" id="PTHR30532">
    <property type="entry name" value="IRON III DICITRATE-BINDING PERIPLASMIC PROTEIN"/>
    <property type="match status" value="1"/>
</dbReference>
<comment type="subcellular location">
    <subcellularLocation>
        <location evidence="1">Cell envelope</location>
    </subcellularLocation>
</comment>
<protein>
    <submittedName>
        <fullName evidence="7">ABC transporter substrate-binding protein</fullName>
    </submittedName>
</protein>
<accession>A0ABV4URB2</accession>
<comment type="caution">
    <text evidence="7">The sequence shown here is derived from an EMBL/GenBank/DDBJ whole genome shotgun (WGS) entry which is preliminary data.</text>
</comment>
<evidence type="ECO:0000256" key="1">
    <source>
        <dbReference type="ARBA" id="ARBA00004196"/>
    </source>
</evidence>
<organism evidence="7 8">
    <name type="scientific">Arthrobacter halodurans</name>
    <dbReference type="NCBI Taxonomy" id="516699"/>
    <lineage>
        <taxon>Bacteria</taxon>
        <taxon>Bacillati</taxon>
        <taxon>Actinomycetota</taxon>
        <taxon>Actinomycetes</taxon>
        <taxon>Micrococcales</taxon>
        <taxon>Micrococcaceae</taxon>
        <taxon>Arthrobacter</taxon>
    </lineage>
</organism>
<keyword evidence="8" id="KW-1185">Reference proteome</keyword>
<evidence type="ECO:0000256" key="5">
    <source>
        <dbReference type="SAM" id="SignalP"/>
    </source>
</evidence>
<evidence type="ECO:0000313" key="7">
    <source>
        <dbReference type="EMBL" id="MFB0835776.1"/>
    </source>
</evidence>
<reference evidence="7 8" key="1">
    <citation type="submission" date="2024-09" db="EMBL/GenBank/DDBJ databases">
        <authorList>
            <person name="Salinas-Garcia M.A."/>
            <person name="Prieme A."/>
        </authorList>
    </citation>
    <scope>NUCLEOTIDE SEQUENCE [LARGE SCALE GENOMIC DNA]</scope>
    <source>
        <strain evidence="7 8">DSM 21081</strain>
    </source>
</reference>
<dbReference type="EMBL" id="JBHDLJ010000014">
    <property type="protein sequence ID" value="MFB0835776.1"/>
    <property type="molecule type" value="Genomic_DNA"/>
</dbReference>
<feature type="chain" id="PRO_5046436896" evidence="5">
    <location>
        <begin position="22"/>
        <end position="344"/>
    </location>
</feature>
<gene>
    <name evidence="7" type="ORF">ACETWP_14385</name>
</gene>
<dbReference type="InterPro" id="IPR006311">
    <property type="entry name" value="TAT_signal"/>
</dbReference>
<feature type="signal peptide" evidence="5">
    <location>
        <begin position="1"/>
        <end position="21"/>
    </location>
</feature>
<dbReference type="RefSeq" id="WP_373972953.1">
    <property type="nucleotide sequence ID" value="NZ_JBHDLJ010000014.1"/>
</dbReference>
<keyword evidence="4 5" id="KW-0732">Signal</keyword>
<dbReference type="InterPro" id="IPR051313">
    <property type="entry name" value="Bact_iron-sidero_bind"/>
</dbReference>
<keyword evidence="3" id="KW-0813">Transport</keyword>
<dbReference type="InterPro" id="IPR002491">
    <property type="entry name" value="ABC_transptr_periplasmic_BD"/>
</dbReference>
<feature type="domain" description="Fe/B12 periplasmic-binding" evidence="6">
    <location>
        <begin position="59"/>
        <end position="339"/>
    </location>
</feature>
<dbReference type="PROSITE" id="PS50983">
    <property type="entry name" value="FE_B12_PBP"/>
    <property type="match status" value="1"/>
</dbReference>
<evidence type="ECO:0000259" key="6">
    <source>
        <dbReference type="PROSITE" id="PS50983"/>
    </source>
</evidence>
<dbReference type="PANTHER" id="PTHR30532:SF24">
    <property type="entry name" value="FERRIC ENTEROBACTIN-BINDING PERIPLASMIC PROTEIN FEPB"/>
    <property type="match status" value="1"/>
</dbReference>
<dbReference type="PROSITE" id="PS51257">
    <property type="entry name" value="PROKAR_LIPOPROTEIN"/>
    <property type="match status" value="1"/>
</dbReference>
<dbReference type="Gene3D" id="3.40.50.1980">
    <property type="entry name" value="Nitrogenase molybdenum iron protein domain"/>
    <property type="match status" value="2"/>
</dbReference>
<dbReference type="Proteomes" id="UP001575652">
    <property type="component" value="Unassembled WGS sequence"/>
</dbReference>
<dbReference type="Pfam" id="PF01497">
    <property type="entry name" value="Peripla_BP_2"/>
    <property type="match status" value="1"/>
</dbReference>
<evidence type="ECO:0000256" key="4">
    <source>
        <dbReference type="ARBA" id="ARBA00022729"/>
    </source>
</evidence>
<proteinExistence type="inferred from homology"/>
<evidence type="ECO:0000256" key="2">
    <source>
        <dbReference type="ARBA" id="ARBA00008814"/>
    </source>
</evidence>
<evidence type="ECO:0000256" key="3">
    <source>
        <dbReference type="ARBA" id="ARBA00022448"/>
    </source>
</evidence>
<name>A0ABV4URB2_9MICC</name>
<dbReference type="PROSITE" id="PS51318">
    <property type="entry name" value="TAT"/>
    <property type="match status" value="1"/>
</dbReference>
<sequence>MNFSRRAGLLAAAAVVLSASACGSGATATEAPASESSAAFPVTVEHQYGETVIEEQPQRVATISWVNADVSLALGVVPVGMALDTWGNNENGSTDWKDAKLEELGAGIGTEKAPAQYDETDGVNFEEIAKLSPDVILAAYSGLTEEDYEKLSKIAPVVGPLEPNYTTSWQDATATIGTALGKTAEAESVTRDVDAQIAAVAEANPVLKESTFIAGNLDTATQALSVYAGGDNRPRFLTALGMTEAPVVAENAKEGEFYYTFAAERANELESDVFFTWLPEGTTNEAIEKHALFGQIPGVAGGGLVSITDDQLTLAISASSPLSLPWALEDFTPLVVEAAQAATS</sequence>
<evidence type="ECO:0000313" key="8">
    <source>
        <dbReference type="Proteomes" id="UP001575652"/>
    </source>
</evidence>
<dbReference type="SUPFAM" id="SSF53807">
    <property type="entry name" value="Helical backbone' metal receptor"/>
    <property type="match status" value="1"/>
</dbReference>